<sequence>MSSKKDKIASQQRRVGLLYDNRMCKHFNPDDNRHPETPNRIKAIWDKLQTTGITDRCVILDAVDAEDKHILAVHSKKHVDQIKNISNKSFNYRRNLAARLNSIYFNEGSTKSAYLAAGSAIE</sequence>
<evidence type="ECO:0000256" key="2">
    <source>
        <dbReference type="ARBA" id="ARBA00022853"/>
    </source>
</evidence>
<gene>
    <name evidence="4" type="ORF">L195_g048954</name>
</gene>
<reference evidence="4 5" key="2">
    <citation type="journal article" date="2017" name="Front. Plant Sci.">
        <title>Gene Classification and Mining of Molecular Markers Useful in Red Clover (Trifolium pratense) Breeding.</title>
        <authorList>
            <person name="Istvanek J."/>
            <person name="Dluhosova J."/>
            <person name="Dluhos P."/>
            <person name="Patkova L."/>
            <person name="Nedelnik J."/>
            <person name="Repkova J."/>
        </authorList>
    </citation>
    <scope>NUCLEOTIDE SEQUENCE [LARGE SCALE GENOMIC DNA]</scope>
    <source>
        <strain evidence="5">cv. Tatra</strain>
        <tissue evidence="4">Young leaves</tissue>
    </source>
</reference>
<accession>A0A2K3JMR8</accession>
<feature type="domain" description="Histone deacetylase" evidence="3">
    <location>
        <begin position="34"/>
        <end position="122"/>
    </location>
</feature>
<dbReference type="PANTHER" id="PTHR10625">
    <property type="entry name" value="HISTONE DEACETYLASE HDAC1-RELATED"/>
    <property type="match status" value="1"/>
</dbReference>
<dbReference type="PANTHER" id="PTHR10625:SF25">
    <property type="entry name" value="HISTONE DEACETYLASE 18-RELATED"/>
    <property type="match status" value="1"/>
</dbReference>
<comment type="caution">
    <text evidence="4">The sequence shown here is derived from an EMBL/GenBank/DDBJ whole genome shotgun (WGS) entry which is preliminary data.</text>
</comment>
<evidence type="ECO:0000313" key="5">
    <source>
        <dbReference type="Proteomes" id="UP000236291"/>
    </source>
</evidence>
<reference evidence="4 5" key="1">
    <citation type="journal article" date="2014" name="Am. J. Bot.">
        <title>Genome assembly and annotation for red clover (Trifolium pratense; Fabaceae).</title>
        <authorList>
            <person name="Istvanek J."/>
            <person name="Jaros M."/>
            <person name="Krenek A."/>
            <person name="Repkova J."/>
        </authorList>
    </citation>
    <scope>NUCLEOTIDE SEQUENCE [LARGE SCALE GENOMIC DNA]</scope>
    <source>
        <strain evidence="5">cv. Tatra</strain>
        <tissue evidence="4">Young leaves</tissue>
    </source>
</reference>
<dbReference type="Proteomes" id="UP000236291">
    <property type="component" value="Unassembled WGS sequence"/>
</dbReference>
<name>A0A2K3JMR8_TRIPR</name>
<evidence type="ECO:0000256" key="1">
    <source>
        <dbReference type="ARBA" id="ARBA00022491"/>
    </source>
</evidence>
<dbReference type="InterPro" id="IPR037138">
    <property type="entry name" value="His_deacetylse_dom_sf"/>
</dbReference>
<dbReference type="InterPro" id="IPR023801">
    <property type="entry name" value="His_deacetylse_dom"/>
</dbReference>
<keyword evidence="1" id="KW-0678">Repressor</keyword>
<dbReference type="SUPFAM" id="SSF52768">
    <property type="entry name" value="Arginase/deacetylase"/>
    <property type="match status" value="1"/>
</dbReference>
<proteinExistence type="predicted"/>
<dbReference type="EMBL" id="ASHM01071143">
    <property type="protein sequence ID" value="PNX55327.1"/>
    <property type="molecule type" value="Genomic_DNA"/>
</dbReference>
<dbReference type="GO" id="GO:0040029">
    <property type="term" value="P:epigenetic regulation of gene expression"/>
    <property type="evidence" value="ECO:0007669"/>
    <property type="project" value="TreeGrafter"/>
</dbReference>
<keyword evidence="2" id="KW-0156">Chromatin regulator</keyword>
<dbReference type="GO" id="GO:0005737">
    <property type="term" value="C:cytoplasm"/>
    <property type="evidence" value="ECO:0007669"/>
    <property type="project" value="TreeGrafter"/>
</dbReference>
<evidence type="ECO:0000313" key="4">
    <source>
        <dbReference type="EMBL" id="PNX55327.1"/>
    </source>
</evidence>
<protein>
    <submittedName>
        <fullName evidence="4">Histone deacetylase 5-like protein</fullName>
    </submittedName>
</protein>
<dbReference type="ExpressionAtlas" id="A0A2K3JMR8">
    <property type="expression patterns" value="baseline"/>
</dbReference>
<evidence type="ECO:0000259" key="3">
    <source>
        <dbReference type="Pfam" id="PF00850"/>
    </source>
</evidence>
<dbReference type="GO" id="GO:0004407">
    <property type="term" value="F:histone deacetylase activity"/>
    <property type="evidence" value="ECO:0007669"/>
    <property type="project" value="TreeGrafter"/>
</dbReference>
<dbReference type="GO" id="GO:0000118">
    <property type="term" value="C:histone deacetylase complex"/>
    <property type="evidence" value="ECO:0007669"/>
    <property type="project" value="TreeGrafter"/>
</dbReference>
<feature type="non-terminal residue" evidence="4">
    <location>
        <position position="122"/>
    </location>
</feature>
<dbReference type="AlphaFoldDB" id="A0A2K3JMR8"/>
<dbReference type="Pfam" id="PF00850">
    <property type="entry name" value="Hist_deacetyl"/>
    <property type="match status" value="1"/>
</dbReference>
<dbReference type="InterPro" id="IPR023696">
    <property type="entry name" value="Ureohydrolase_dom_sf"/>
</dbReference>
<organism evidence="4 5">
    <name type="scientific">Trifolium pratense</name>
    <name type="common">Red clover</name>
    <dbReference type="NCBI Taxonomy" id="57577"/>
    <lineage>
        <taxon>Eukaryota</taxon>
        <taxon>Viridiplantae</taxon>
        <taxon>Streptophyta</taxon>
        <taxon>Embryophyta</taxon>
        <taxon>Tracheophyta</taxon>
        <taxon>Spermatophyta</taxon>
        <taxon>Magnoliopsida</taxon>
        <taxon>eudicotyledons</taxon>
        <taxon>Gunneridae</taxon>
        <taxon>Pentapetalae</taxon>
        <taxon>rosids</taxon>
        <taxon>fabids</taxon>
        <taxon>Fabales</taxon>
        <taxon>Fabaceae</taxon>
        <taxon>Papilionoideae</taxon>
        <taxon>50 kb inversion clade</taxon>
        <taxon>NPAAA clade</taxon>
        <taxon>Hologalegina</taxon>
        <taxon>IRL clade</taxon>
        <taxon>Trifolieae</taxon>
        <taxon>Trifolium</taxon>
    </lineage>
</organism>
<dbReference type="Gene3D" id="3.40.800.20">
    <property type="entry name" value="Histone deacetylase domain"/>
    <property type="match status" value="1"/>
</dbReference>